<evidence type="ECO:0000256" key="5">
    <source>
        <dbReference type="ARBA" id="ARBA00023125"/>
    </source>
</evidence>
<dbReference type="EMBL" id="JANHNZ010000005">
    <property type="protein sequence ID" value="MCQ9210144.1"/>
    <property type="molecule type" value="Genomic_DNA"/>
</dbReference>
<dbReference type="InterPro" id="IPR014284">
    <property type="entry name" value="RNA_pol_sigma-70_dom"/>
</dbReference>
<evidence type="ECO:0000313" key="10">
    <source>
        <dbReference type="EMBL" id="MCQ9210144.1"/>
    </source>
</evidence>
<proteinExistence type="inferred from homology"/>
<evidence type="ECO:0000256" key="8">
    <source>
        <dbReference type="SAM" id="MobiDB-lite"/>
    </source>
</evidence>
<sequence>MVKLSEVEELVRSIQAGNSEKFSDLMKVFEPLMKKMYQTYRIPYVDFEDFMQEASIALFQALDQYEPSKSNNFPAFYKISLKHHIFSTLRKEYAKSKVPYQIQVSSNLPKYFEQMNCSSRSKYQSYSAEEVSLLKEISEEYVTRLSELEKEILTQHIKGKKISQIAAEHAYSHIKVLHAFNRCRRKLKVHLEMTEEKSVYRTKARKKKSSDDSKKEIN</sequence>
<keyword evidence="6" id="KW-0804">Transcription</keyword>
<comment type="function">
    <text evidence="7">Sigma factors are initiation factors that promote the attachment of RNA polymerase to specific initiation sites and are then released. Sigma-S contributes to the protection against external stress, thus playing a role in cellular fitness and survival.</text>
</comment>
<protein>
    <recommendedName>
        <fullName evidence="2">RNA polymerase sigma factor SigS</fullName>
    </recommendedName>
</protein>
<accession>A0ABT1WNQ6</accession>
<keyword evidence="4" id="KW-0731">Sigma factor</keyword>
<evidence type="ECO:0000256" key="3">
    <source>
        <dbReference type="ARBA" id="ARBA00023015"/>
    </source>
</evidence>
<dbReference type="SUPFAM" id="SSF46894">
    <property type="entry name" value="C-terminal effector domain of the bipartite response regulators"/>
    <property type="match status" value="1"/>
</dbReference>
<comment type="similarity">
    <text evidence="1">Belongs to the sigma-70 factor family.</text>
</comment>
<evidence type="ECO:0000256" key="1">
    <source>
        <dbReference type="ARBA" id="ARBA00007788"/>
    </source>
</evidence>
<evidence type="ECO:0000256" key="7">
    <source>
        <dbReference type="ARBA" id="ARBA00024701"/>
    </source>
</evidence>
<evidence type="ECO:0000313" key="11">
    <source>
        <dbReference type="Proteomes" id="UP001059480"/>
    </source>
</evidence>
<evidence type="ECO:0000256" key="4">
    <source>
        <dbReference type="ARBA" id="ARBA00023082"/>
    </source>
</evidence>
<dbReference type="InterPro" id="IPR016032">
    <property type="entry name" value="Sig_transdc_resp-reg_C-effctor"/>
</dbReference>
<dbReference type="Proteomes" id="UP001059480">
    <property type="component" value="Unassembled WGS sequence"/>
</dbReference>
<dbReference type="Pfam" id="PF04542">
    <property type="entry name" value="Sigma70_r2"/>
    <property type="match status" value="1"/>
</dbReference>
<dbReference type="SUPFAM" id="SSF88946">
    <property type="entry name" value="Sigma2 domain of RNA polymerase sigma factors"/>
    <property type="match status" value="1"/>
</dbReference>
<feature type="domain" description="RNA polymerase sigma-70 region 2" evidence="9">
    <location>
        <begin position="29"/>
        <end position="92"/>
    </location>
</feature>
<feature type="compositionally biased region" description="Basic and acidic residues" evidence="8">
    <location>
        <begin position="209"/>
        <end position="218"/>
    </location>
</feature>
<gene>
    <name evidence="10" type="ORF">NPA36_06225</name>
</gene>
<evidence type="ECO:0000259" key="9">
    <source>
        <dbReference type="Pfam" id="PF04542"/>
    </source>
</evidence>
<keyword evidence="11" id="KW-1185">Reference proteome</keyword>
<dbReference type="InterPro" id="IPR007627">
    <property type="entry name" value="RNA_pol_sigma70_r2"/>
</dbReference>
<reference evidence="10" key="1">
    <citation type="submission" date="2022-07" db="EMBL/GenBank/DDBJ databases">
        <authorList>
            <person name="Jung M.-Y."/>
            <person name="Lee M."/>
        </authorList>
    </citation>
    <scope>NUCLEOTIDE SEQUENCE</scope>
    <source>
        <strain evidence="10">S8</strain>
    </source>
</reference>
<keyword evidence="5" id="KW-0238">DNA-binding</keyword>
<feature type="region of interest" description="Disordered" evidence="8">
    <location>
        <begin position="198"/>
        <end position="218"/>
    </location>
</feature>
<dbReference type="PANTHER" id="PTHR30385">
    <property type="entry name" value="SIGMA FACTOR F FLAGELLAR"/>
    <property type="match status" value="1"/>
</dbReference>
<dbReference type="RefSeq" id="WP_256945260.1">
    <property type="nucleotide sequence ID" value="NZ_JANHNZ010000005.1"/>
</dbReference>
<reference evidence="10" key="3">
    <citation type="journal article" date="2023" name="Microbiol. Resour. Announc.">
        <title>Draft Genome Sequence of Granulicatella sp. Strain S8, Isolated from a Marine Fish, Seriola quinqueradiata.</title>
        <authorList>
            <person name="Lee M."/>
            <person name="Farooq A."/>
            <person name="Jeong J.B."/>
            <person name="Jung M.Y."/>
        </authorList>
    </citation>
    <scope>NUCLEOTIDE SEQUENCE</scope>
    <source>
        <strain evidence="10">S8</strain>
    </source>
</reference>
<reference evidence="10" key="2">
    <citation type="journal article" date="2023" name="Curr. Microbiol.">
        <title>Granulicatella seriolae sp. nov., a Novel Facultative Anaerobe Isolated from Yellowtail Marine Fish.</title>
        <authorList>
            <person name="Lee M."/>
            <person name="Choi Y.J."/>
            <person name="Farooq A."/>
            <person name="Jeong J.B."/>
            <person name="Jung M.Y."/>
        </authorList>
    </citation>
    <scope>NUCLEOTIDE SEQUENCE</scope>
    <source>
        <strain evidence="10">S8</strain>
    </source>
</reference>
<dbReference type="InterPro" id="IPR013325">
    <property type="entry name" value="RNA_pol_sigma_r2"/>
</dbReference>
<organism evidence="10 11">
    <name type="scientific">Granulicatella seriolae</name>
    <dbReference type="NCBI Taxonomy" id="2967226"/>
    <lineage>
        <taxon>Bacteria</taxon>
        <taxon>Bacillati</taxon>
        <taxon>Bacillota</taxon>
        <taxon>Bacilli</taxon>
        <taxon>Lactobacillales</taxon>
        <taxon>Carnobacteriaceae</taxon>
        <taxon>Granulicatella</taxon>
    </lineage>
</organism>
<evidence type="ECO:0000256" key="6">
    <source>
        <dbReference type="ARBA" id="ARBA00023163"/>
    </source>
</evidence>
<keyword evidence="3" id="KW-0805">Transcription regulation</keyword>
<dbReference type="NCBIfam" id="TIGR02937">
    <property type="entry name" value="sigma70-ECF"/>
    <property type="match status" value="1"/>
</dbReference>
<evidence type="ECO:0000256" key="2">
    <source>
        <dbReference type="ARBA" id="ARBA00021245"/>
    </source>
</evidence>
<name>A0ABT1WNQ6_9LACT</name>
<comment type="caution">
    <text evidence="10">The sequence shown here is derived from an EMBL/GenBank/DDBJ whole genome shotgun (WGS) entry which is preliminary data.</text>
</comment>
<dbReference type="Gene3D" id="1.10.1740.10">
    <property type="match status" value="1"/>
</dbReference>